<reference evidence="2 3" key="2">
    <citation type="submission" date="2017-02" db="EMBL/GenBank/DDBJ databases">
        <title>A genome survey and senescence transcriptome analysis in Lentinula edodes.</title>
        <authorList>
            <person name="Sakamoto Y."/>
            <person name="Nakade K."/>
            <person name="Sato S."/>
            <person name="Yoshida Y."/>
            <person name="Miyazaki K."/>
            <person name="Natsume S."/>
            <person name="Konno N."/>
        </authorList>
    </citation>
    <scope>NUCLEOTIDE SEQUENCE [LARGE SCALE GENOMIC DNA]</scope>
    <source>
        <strain evidence="2 3">NBRC 111202</strain>
    </source>
</reference>
<keyword evidence="3" id="KW-1185">Reference proteome</keyword>
<protein>
    <submittedName>
        <fullName evidence="2">Uncharacterized protein</fullName>
    </submittedName>
</protein>
<dbReference type="AlphaFoldDB" id="A0A1Q3E7P5"/>
<feature type="chain" id="PRO_5012479032" evidence="1">
    <location>
        <begin position="20"/>
        <end position="157"/>
    </location>
</feature>
<dbReference type="EMBL" id="BDGU01000127">
    <property type="protein sequence ID" value="GAW03079.1"/>
    <property type="molecule type" value="Genomic_DNA"/>
</dbReference>
<reference evidence="2 3" key="1">
    <citation type="submission" date="2016-08" db="EMBL/GenBank/DDBJ databases">
        <authorList>
            <consortium name="Lentinula edodes genome sequencing consortium"/>
            <person name="Sakamoto Y."/>
            <person name="Nakade K."/>
            <person name="Sato S."/>
            <person name="Yoshida Y."/>
            <person name="Miyazaki K."/>
            <person name="Natsume S."/>
            <person name="Konno N."/>
        </authorList>
    </citation>
    <scope>NUCLEOTIDE SEQUENCE [LARGE SCALE GENOMIC DNA]</scope>
    <source>
        <strain evidence="2 3">NBRC 111202</strain>
    </source>
</reference>
<name>A0A1Q3E7P5_LENED</name>
<gene>
    <name evidence="2" type="ORF">LENED_004772</name>
</gene>
<feature type="signal peptide" evidence="1">
    <location>
        <begin position="1"/>
        <end position="19"/>
    </location>
</feature>
<evidence type="ECO:0000313" key="2">
    <source>
        <dbReference type="EMBL" id="GAW03079.1"/>
    </source>
</evidence>
<proteinExistence type="predicted"/>
<dbReference type="Proteomes" id="UP000188533">
    <property type="component" value="Unassembled WGS sequence"/>
</dbReference>
<accession>A0A1Q3E7P5</accession>
<sequence>MRCNFVACFVLGLATVVYTAPVDGLASMASLETRSVAVVFEFADQHAAEAVPSRFRLPFTSSKAIKDKTAELSAQSTVKNLLQTLGFEGQLKPDSIFGGTSHQAEGRIDFVAPNVPGFNGPCQGWATPSGNGELHGDKGGKTEVISVENGVKKVKGS</sequence>
<comment type="caution">
    <text evidence="2">The sequence shown here is derived from an EMBL/GenBank/DDBJ whole genome shotgun (WGS) entry which is preliminary data.</text>
</comment>
<evidence type="ECO:0000256" key="1">
    <source>
        <dbReference type="SAM" id="SignalP"/>
    </source>
</evidence>
<keyword evidence="1" id="KW-0732">Signal</keyword>
<evidence type="ECO:0000313" key="3">
    <source>
        <dbReference type="Proteomes" id="UP000188533"/>
    </source>
</evidence>
<organism evidence="2 3">
    <name type="scientific">Lentinula edodes</name>
    <name type="common">Shiitake mushroom</name>
    <name type="synonym">Lentinus edodes</name>
    <dbReference type="NCBI Taxonomy" id="5353"/>
    <lineage>
        <taxon>Eukaryota</taxon>
        <taxon>Fungi</taxon>
        <taxon>Dikarya</taxon>
        <taxon>Basidiomycota</taxon>
        <taxon>Agaricomycotina</taxon>
        <taxon>Agaricomycetes</taxon>
        <taxon>Agaricomycetidae</taxon>
        <taxon>Agaricales</taxon>
        <taxon>Marasmiineae</taxon>
        <taxon>Omphalotaceae</taxon>
        <taxon>Lentinula</taxon>
    </lineage>
</organism>